<reference evidence="1" key="2">
    <citation type="submission" date="2022-10" db="EMBL/GenBank/DDBJ databases">
        <authorList>
            <consortium name="ENA_rothamsted_submissions"/>
            <consortium name="culmorum"/>
            <person name="King R."/>
        </authorList>
    </citation>
    <scope>NUCLEOTIDE SEQUENCE</scope>
</reference>
<dbReference type="EMBL" id="OU893332">
    <property type="protein sequence ID" value="CAG9782502.1"/>
    <property type="molecule type" value="Genomic_DNA"/>
</dbReference>
<evidence type="ECO:0000313" key="1">
    <source>
        <dbReference type="EMBL" id="CAG9782502.1"/>
    </source>
</evidence>
<protein>
    <submittedName>
        <fullName evidence="1">Uncharacterized protein</fullName>
    </submittedName>
</protein>
<keyword evidence="2" id="KW-1185">Reference proteome</keyword>
<dbReference type="Proteomes" id="UP001153714">
    <property type="component" value="Chromosome 1"/>
</dbReference>
<accession>A0A9N9QL65</accession>
<reference evidence="1" key="1">
    <citation type="submission" date="2021-12" db="EMBL/GenBank/DDBJ databases">
        <authorList>
            <person name="King R."/>
        </authorList>
    </citation>
    <scope>NUCLEOTIDE SEQUENCE</scope>
</reference>
<evidence type="ECO:0000313" key="2">
    <source>
        <dbReference type="Proteomes" id="UP001153714"/>
    </source>
</evidence>
<proteinExistence type="predicted"/>
<gene>
    <name evidence="1" type="ORF">DIATSA_LOCUS750</name>
</gene>
<sequence>MRLLERFVCTRLKYLFLSGPCTSLSGDCRLSGRIVNMLVKLPFPIQNKFYPDVDMLRCKDLNSYATECVVPRRPNRCLPPLPEDKECSNSELKNCTQMSSRKRNRHRGQCLLLPAVQEYDES</sequence>
<name>A0A9N9QL65_9NEOP</name>
<dbReference type="OrthoDB" id="7160344at2759"/>
<organism evidence="1 2">
    <name type="scientific">Diatraea saccharalis</name>
    <name type="common">sugarcane borer</name>
    <dbReference type="NCBI Taxonomy" id="40085"/>
    <lineage>
        <taxon>Eukaryota</taxon>
        <taxon>Metazoa</taxon>
        <taxon>Ecdysozoa</taxon>
        <taxon>Arthropoda</taxon>
        <taxon>Hexapoda</taxon>
        <taxon>Insecta</taxon>
        <taxon>Pterygota</taxon>
        <taxon>Neoptera</taxon>
        <taxon>Endopterygota</taxon>
        <taxon>Lepidoptera</taxon>
        <taxon>Glossata</taxon>
        <taxon>Ditrysia</taxon>
        <taxon>Pyraloidea</taxon>
        <taxon>Crambidae</taxon>
        <taxon>Crambinae</taxon>
        <taxon>Diatraea</taxon>
    </lineage>
</organism>
<dbReference type="AlphaFoldDB" id="A0A9N9QL65"/>